<dbReference type="Pfam" id="PF07883">
    <property type="entry name" value="Cupin_2"/>
    <property type="match status" value="1"/>
</dbReference>
<dbReference type="Gene3D" id="2.60.120.10">
    <property type="entry name" value="Jelly Rolls"/>
    <property type="match status" value="1"/>
</dbReference>
<organism evidence="4 5">
    <name type="scientific">Stappia indica</name>
    <dbReference type="NCBI Taxonomy" id="538381"/>
    <lineage>
        <taxon>Bacteria</taxon>
        <taxon>Pseudomonadati</taxon>
        <taxon>Pseudomonadota</taxon>
        <taxon>Alphaproteobacteria</taxon>
        <taxon>Hyphomicrobiales</taxon>
        <taxon>Stappiaceae</taxon>
        <taxon>Stappia</taxon>
    </lineage>
</organism>
<dbReference type="RefSeq" id="WP_158194432.1">
    <property type="nucleotide sequence ID" value="NZ_CP046908.1"/>
</dbReference>
<sequence>MPRETGTAVAVAAAIALTEAGADNLYAWGEGCLGWRLLEQEGLQLRQELMQPGTSETPHLHRHARQVFYVLEGEMTLRMPEGTLRARPRQAIHVPPGRPHWVRNDGAGDLVFVLVSSPSTAGDRIEVETDGWTPLTSRDANERDDR</sequence>
<reference evidence="4 5" key="1">
    <citation type="submission" date="2019-12" db="EMBL/GenBank/DDBJ databases">
        <title>The genome of Stappia indica PHM037.</title>
        <authorList>
            <person name="Kacar D."/>
            <person name="Galan B."/>
            <person name="Canedo L."/>
            <person name="Rodriguez P."/>
            <person name="de la Calle F."/>
            <person name="Garcia J.L."/>
        </authorList>
    </citation>
    <scope>NUCLEOTIDE SEQUENCE [LARGE SCALE GENOMIC DNA]</scope>
    <source>
        <strain evidence="4 5">PHM037</strain>
    </source>
</reference>
<dbReference type="EMBL" id="CP046908">
    <property type="protein sequence ID" value="QGZ35565.1"/>
    <property type="molecule type" value="Genomic_DNA"/>
</dbReference>
<evidence type="ECO:0000313" key="4">
    <source>
        <dbReference type="EMBL" id="QGZ35565.1"/>
    </source>
</evidence>
<name>A0A857C9L5_9HYPH</name>
<dbReference type="KEGG" id="siw:GH266_14340"/>
<feature type="domain" description="Cupin type-2" evidence="3">
    <location>
        <begin position="49"/>
        <end position="115"/>
    </location>
</feature>
<dbReference type="GO" id="GO:0046872">
    <property type="term" value="F:metal ion binding"/>
    <property type="evidence" value="ECO:0007669"/>
    <property type="project" value="UniProtKB-KW"/>
</dbReference>
<evidence type="ECO:0000256" key="1">
    <source>
        <dbReference type="ARBA" id="ARBA00022723"/>
    </source>
</evidence>
<protein>
    <submittedName>
        <fullName evidence="4">Cupin domain-containing protein</fullName>
    </submittedName>
</protein>
<dbReference type="InterPro" id="IPR011051">
    <property type="entry name" value="RmlC_Cupin_sf"/>
</dbReference>
<dbReference type="InterPro" id="IPR014710">
    <property type="entry name" value="RmlC-like_jellyroll"/>
</dbReference>
<dbReference type="InterPro" id="IPR013096">
    <property type="entry name" value="Cupin_2"/>
</dbReference>
<gene>
    <name evidence="4" type="ORF">GH266_14340</name>
</gene>
<accession>A0A857C9L5</accession>
<feature type="region of interest" description="Disordered" evidence="2">
    <location>
        <begin position="123"/>
        <end position="146"/>
    </location>
</feature>
<evidence type="ECO:0000313" key="5">
    <source>
        <dbReference type="Proteomes" id="UP000435648"/>
    </source>
</evidence>
<dbReference type="AlphaFoldDB" id="A0A857C9L5"/>
<proteinExistence type="predicted"/>
<dbReference type="SUPFAM" id="SSF51182">
    <property type="entry name" value="RmlC-like cupins"/>
    <property type="match status" value="1"/>
</dbReference>
<keyword evidence="1" id="KW-0479">Metal-binding</keyword>
<dbReference type="Proteomes" id="UP000435648">
    <property type="component" value="Chromosome"/>
</dbReference>
<dbReference type="InterPro" id="IPR051610">
    <property type="entry name" value="GPI/OXD"/>
</dbReference>
<evidence type="ECO:0000256" key="2">
    <source>
        <dbReference type="SAM" id="MobiDB-lite"/>
    </source>
</evidence>
<dbReference type="PANTHER" id="PTHR35848">
    <property type="entry name" value="OXALATE-BINDING PROTEIN"/>
    <property type="match status" value="1"/>
</dbReference>
<dbReference type="OrthoDB" id="9810191at2"/>
<evidence type="ECO:0000259" key="3">
    <source>
        <dbReference type="Pfam" id="PF07883"/>
    </source>
</evidence>